<proteinExistence type="predicted"/>
<gene>
    <name evidence="2" type="ORF">C489_03331</name>
</gene>
<evidence type="ECO:0000313" key="2">
    <source>
        <dbReference type="EMBL" id="ELY69947.1"/>
    </source>
</evidence>
<name>L9Y8D4_9EURY</name>
<sequence length="282" mass="31845">MELIHALARAQREQAEERQQAQTERNEREDLEARLEQQRRVIDLMDRKGYDREMLVKRYEKDSELYVLLIAAADKDAEEEENSYLKDKLNNEYDAEAIAGALKIIPPHQIPESIASDEDVEEWACQLVEKQPDESPPSGIYLATRKNLESIYSEIDTKKFDNGWKTASEVIDQVLGTDDLQGLINSAPVTPVSLVQDGDLLFLAHGALPDSEIETIDKHQPDIANDLGDPNLRELAEEISTEGMAIKLDVYTDNPKKTASALLDEAERIHRQLSDSEAVTTF</sequence>
<organism evidence="2 3">
    <name type="scientific">Natrinema versiforme JCM 10478</name>
    <dbReference type="NCBI Taxonomy" id="1227496"/>
    <lineage>
        <taxon>Archaea</taxon>
        <taxon>Methanobacteriati</taxon>
        <taxon>Methanobacteriota</taxon>
        <taxon>Stenosarchaea group</taxon>
        <taxon>Halobacteria</taxon>
        <taxon>Halobacteriales</taxon>
        <taxon>Natrialbaceae</taxon>
        <taxon>Natrinema</taxon>
    </lineage>
</organism>
<reference evidence="2 3" key="1">
    <citation type="journal article" date="2014" name="PLoS Genet.">
        <title>Phylogenetically driven sequencing of extremely halophilic archaea reveals strategies for static and dynamic osmo-response.</title>
        <authorList>
            <person name="Becker E.A."/>
            <person name="Seitzer P.M."/>
            <person name="Tritt A."/>
            <person name="Larsen D."/>
            <person name="Krusor M."/>
            <person name="Yao A.I."/>
            <person name="Wu D."/>
            <person name="Madern D."/>
            <person name="Eisen J.A."/>
            <person name="Darling A.E."/>
            <person name="Facciotti M.T."/>
        </authorList>
    </citation>
    <scope>NUCLEOTIDE SEQUENCE [LARGE SCALE GENOMIC DNA]</scope>
    <source>
        <strain evidence="2 3">JCM 10478</strain>
    </source>
</reference>
<dbReference type="Proteomes" id="UP000011632">
    <property type="component" value="Unassembled WGS sequence"/>
</dbReference>
<feature type="region of interest" description="Disordered" evidence="1">
    <location>
        <begin position="8"/>
        <end position="32"/>
    </location>
</feature>
<comment type="caution">
    <text evidence="2">The sequence shown here is derived from an EMBL/GenBank/DDBJ whole genome shotgun (WGS) entry which is preliminary data.</text>
</comment>
<protein>
    <submittedName>
        <fullName evidence="2">Uncharacterized protein</fullName>
    </submittedName>
</protein>
<feature type="compositionally biased region" description="Basic and acidic residues" evidence="1">
    <location>
        <begin position="10"/>
        <end position="32"/>
    </location>
</feature>
<keyword evidence="3" id="KW-1185">Reference proteome</keyword>
<evidence type="ECO:0000256" key="1">
    <source>
        <dbReference type="SAM" id="MobiDB-lite"/>
    </source>
</evidence>
<evidence type="ECO:0000313" key="3">
    <source>
        <dbReference type="Proteomes" id="UP000011632"/>
    </source>
</evidence>
<dbReference type="EMBL" id="AOID01000013">
    <property type="protein sequence ID" value="ELY69947.1"/>
    <property type="molecule type" value="Genomic_DNA"/>
</dbReference>
<accession>L9Y8D4</accession>
<dbReference type="AlphaFoldDB" id="L9Y8D4"/>